<dbReference type="OrthoDB" id="192213at2759"/>
<dbReference type="AlphaFoldDB" id="A0A9W7BDA2"/>
<dbReference type="EMBL" id="BRXY01000314">
    <property type="protein sequence ID" value="GMH86461.1"/>
    <property type="molecule type" value="Genomic_DNA"/>
</dbReference>
<evidence type="ECO:0000313" key="2">
    <source>
        <dbReference type="EMBL" id="GMH86461.1"/>
    </source>
</evidence>
<proteinExistence type="predicted"/>
<protein>
    <submittedName>
        <fullName evidence="2">Uncharacterized protein</fullName>
    </submittedName>
</protein>
<feature type="chain" id="PRO_5040916820" evidence="1">
    <location>
        <begin position="30"/>
        <end position="232"/>
    </location>
</feature>
<organism evidence="2 3">
    <name type="scientific">Triparma strigata</name>
    <dbReference type="NCBI Taxonomy" id="1606541"/>
    <lineage>
        <taxon>Eukaryota</taxon>
        <taxon>Sar</taxon>
        <taxon>Stramenopiles</taxon>
        <taxon>Ochrophyta</taxon>
        <taxon>Bolidophyceae</taxon>
        <taxon>Parmales</taxon>
        <taxon>Triparmaceae</taxon>
        <taxon>Triparma</taxon>
    </lineage>
</organism>
<dbReference type="Proteomes" id="UP001165085">
    <property type="component" value="Unassembled WGS sequence"/>
</dbReference>
<evidence type="ECO:0000256" key="1">
    <source>
        <dbReference type="SAM" id="SignalP"/>
    </source>
</evidence>
<keyword evidence="3" id="KW-1185">Reference proteome</keyword>
<name>A0A9W7BDA2_9STRA</name>
<comment type="caution">
    <text evidence="2">The sequence shown here is derived from an EMBL/GenBank/DDBJ whole genome shotgun (WGS) entry which is preliminary data.</text>
</comment>
<keyword evidence="1" id="KW-0732">Signal</keyword>
<feature type="signal peptide" evidence="1">
    <location>
        <begin position="1"/>
        <end position="29"/>
    </location>
</feature>
<reference evidence="3" key="1">
    <citation type="journal article" date="2023" name="Commun. Biol.">
        <title>Genome analysis of Parmales, the sister group of diatoms, reveals the evolutionary specialization of diatoms from phago-mixotrophs to photoautotrophs.</title>
        <authorList>
            <person name="Ban H."/>
            <person name="Sato S."/>
            <person name="Yoshikawa S."/>
            <person name="Yamada K."/>
            <person name="Nakamura Y."/>
            <person name="Ichinomiya M."/>
            <person name="Sato N."/>
            <person name="Blanc-Mathieu R."/>
            <person name="Endo H."/>
            <person name="Kuwata A."/>
            <person name="Ogata H."/>
        </authorList>
    </citation>
    <scope>NUCLEOTIDE SEQUENCE [LARGE SCALE GENOMIC DNA]</scope>
    <source>
        <strain evidence="3">NIES 3701</strain>
    </source>
</reference>
<evidence type="ECO:0000313" key="3">
    <source>
        <dbReference type="Proteomes" id="UP001165085"/>
    </source>
</evidence>
<accession>A0A9W7BDA2</accession>
<gene>
    <name evidence="2" type="ORF">TrST_g3348</name>
</gene>
<sequence>MLSFLLQLSLLQLSLLLLLLQTLLLPTSSKPLKPGYGVVKFSTPLKSLSFPSSSSSSPYQFCGLLNEKTGSVKWYARKSPAKKKFKLRLISIDKRALLRDMLLQKKLDVDVQYKNTGRVDGETGKFLVEPIYEPRGRNLWTVIKGCSDLGRVLRRPPASNRERRLRDGLYTDGSRVYSAGYDYSSGKNFMRNRGSLLEWCRTGKINSKEKNRLIEKVKTGTPDVVREPTNGQ</sequence>